<evidence type="ECO:0000256" key="2">
    <source>
        <dbReference type="ARBA" id="ARBA00022598"/>
    </source>
</evidence>
<evidence type="ECO:0000313" key="5">
    <source>
        <dbReference type="EMBL" id="MYM20156.1"/>
    </source>
</evidence>
<gene>
    <name evidence="5" type="ORF">GSY69_09290</name>
</gene>
<sequence length="572" mass="58140">MPITGRILDLAHEHPDQPAIVAPGPGGTARTISYGELVADSRHTMGTVRALLADLEAQTQPAPASAPEAQGLPIVATSLDSAFDAARIFAGLAGYPVVSATIDPRWPLEHQVGVIAATGIAVVVSDSAALAAVLRERGWTGAIVTGARFAELGRASAPAPAPTRREGPEPFLMLFSSGTTDNPKAFIKTRYQYRENFAVSSAYLEPLPGVHTLAPGPVSYSLTLYALVECLASGGTAHLADGLDAAGLGARIRSEAITRVVAVPALVQALIVAARRTPEDFAGLDLVVTGGANLPAALRDGLAAALPGVRIVSYYGAAEIGFIGDSRGGDGTLISLYTGIEAQVRDSEGAPLPPGELGTLFIRARACSAGYVTGTARARLRGPDGWASVGDQARLVAVDAAEAGAAAVGGGDGPAGAESGARAPKAPRISLAGRAGDIVVTGGHKVALPEVERAFDGMPGLGAGCAIGLPSDSLGTLVAYAVEGPVGSVPAKAELRAWAEPRLAPQFAPRRYYRVGRLPRTVGGKIRREEAARLLALAGNEADPPGAAEAGAARGSRPEASAVESLGGVERL</sequence>
<keyword evidence="2" id="KW-0436">Ligase</keyword>
<feature type="domain" description="AMP-dependent synthetase/ligase" evidence="4">
    <location>
        <begin position="88"/>
        <end position="371"/>
    </location>
</feature>
<dbReference type="Proteomes" id="UP000469215">
    <property type="component" value="Unassembled WGS sequence"/>
</dbReference>
<dbReference type="GO" id="GO:0031956">
    <property type="term" value="F:medium-chain fatty acid-CoA ligase activity"/>
    <property type="evidence" value="ECO:0007669"/>
    <property type="project" value="TreeGrafter"/>
</dbReference>
<comment type="caution">
    <text evidence="5">The sequence shown here is derived from an EMBL/GenBank/DDBJ whole genome shotgun (WGS) entry which is preliminary data.</text>
</comment>
<dbReference type="PANTHER" id="PTHR43201">
    <property type="entry name" value="ACYL-COA SYNTHETASE"/>
    <property type="match status" value="1"/>
</dbReference>
<feature type="region of interest" description="Disordered" evidence="3">
    <location>
        <begin position="539"/>
        <end position="572"/>
    </location>
</feature>
<evidence type="ECO:0000313" key="6">
    <source>
        <dbReference type="Proteomes" id="UP000469215"/>
    </source>
</evidence>
<proteinExistence type="inferred from homology"/>
<dbReference type="EMBL" id="WWEQ01000038">
    <property type="protein sequence ID" value="MYM20156.1"/>
    <property type="molecule type" value="Genomic_DNA"/>
</dbReference>
<feature type="compositionally biased region" description="Low complexity" evidence="3">
    <location>
        <begin position="539"/>
        <end position="562"/>
    </location>
</feature>
<dbReference type="GO" id="GO:0006631">
    <property type="term" value="P:fatty acid metabolic process"/>
    <property type="evidence" value="ECO:0007669"/>
    <property type="project" value="TreeGrafter"/>
</dbReference>
<evidence type="ECO:0000259" key="4">
    <source>
        <dbReference type="Pfam" id="PF00501"/>
    </source>
</evidence>
<dbReference type="InterPro" id="IPR045851">
    <property type="entry name" value="AMP-bd_C_sf"/>
</dbReference>
<accession>A0A6N9H8S8</accession>
<keyword evidence="6" id="KW-1185">Reference proteome</keyword>
<comment type="similarity">
    <text evidence="1">Belongs to the ATP-dependent AMP-binding enzyme family.</text>
</comment>
<dbReference type="Gene3D" id="3.30.300.30">
    <property type="match status" value="1"/>
</dbReference>
<evidence type="ECO:0000256" key="3">
    <source>
        <dbReference type="SAM" id="MobiDB-lite"/>
    </source>
</evidence>
<protein>
    <submittedName>
        <fullName evidence="5">AMP-binding protein</fullName>
    </submittedName>
</protein>
<dbReference type="Gene3D" id="3.40.50.12780">
    <property type="entry name" value="N-terminal domain of ligase-like"/>
    <property type="match status" value="1"/>
</dbReference>
<dbReference type="PANTHER" id="PTHR43201:SF5">
    <property type="entry name" value="MEDIUM-CHAIN ACYL-COA LIGASE ACSF2, MITOCHONDRIAL"/>
    <property type="match status" value="1"/>
</dbReference>
<dbReference type="SUPFAM" id="SSF56801">
    <property type="entry name" value="Acetyl-CoA synthetase-like"/>
    <property type="match status" value="1"/>
</dbReference>
<reference evidence="5 6" key="1">
    <citation type="submission" date="2020-01" db="EMBL/GenBank/DDBJ databases">
        <authorList>
            <person name="Deng T."/>
        </authorList>
    </citation>
    <scope>NUCLEOTIDE SEQUENCE [LARGE SCALE GENOMIC DNA]</scope>
    <source>
        <strain evidence="5 6">5221</strain>
    </source>
</reference>
<dbReference type="InterPro" id="IPR042099">
    <property type="entry name" value="ANL_N_sf"/>
</dbReference>
<dbReference type="AlphaFoldDB" id="A0A6N9H8S8"/>
<dbReference type="InterPro" id="IPR000873">
    <property type="entry name" value="AMP-dep_synth/lig_dom"/>
</dbReference>
<dbReference type="CDD" id="cd04433">
    <property type="entry name" value="AFD_class_I"/>
    <property type="match status" value="1"/>
</dbReference>
<dbReference type="RefSeq" id="WP_160953579.1">
    <property type="nucleotide sequence ID" value="NZ_WWEQ01000038.1"/>
</dbReference>
<name>A0A6N9H8S8_9MICO</name>
<organism evidence="5 6">
    <name type="scientific">Brevibacterium rongguiense</name>
    <dbReference type="NCBI Taxonomy" id="2695267"/>
    <lineage>
        <taxon>Bacteria</taxon>
        <taxon>Bacillati</taxon>
        <taxon>Actinomycetota</taxon>
        <taxon>Actinomycetes</taxon>
        <taxon>Micrococcales</taxon>
        <taxon>Brevibacteriaceae</taxon>
        <taxon>Brevibacterium</taxon>
    </lineage>
</organism>
<dbReference type="Pfam" id="PF00501">
    <property type="entry name" value="AMP-binding"/>
    <property type="match status" value="1"/>
</dbReference>
<evidence type="ECO:0000256" key="1">
    <source>
        <dbReference type="ARBA" id="ARBA00006432"/>
    </source>
</evidence>